<name>A0A2A9NFH5_9AGAR</name>
<sequence length="332" mass="35715">MSFVSDDDLFRHAARVKDKVVIITGAANGIGKETALRFASHGAKVVVGDLDAARSKKLVDEIKQAGGNAIFQKCNVIDWDEQVALFELAMSTFASVDIVVANAGIAETTPFTAVKLVNGRPVKPNLLTVDVNLIGLLYTTHLAQHYLTLNRKEGQLKAVVLIGSMASWLALPRAEIYAATKHAVLGLMRSLHTSFALQDIRIACIHPFFADTAIVPFPMKVVLAGIPLATLPRIAGAIFCSASHPDPGTSGNAWLILDDGPVFMVPKEELKLGVYGMIDKRANALLKTASGVGYYVRVVRDLGHLLGKQFLYLSLGAVVAGLGWKYKDLIIS</sequence>
<comment type="similarity">
    <text evidence="1">Belongs to the short-chain dehydrogenases/reductases (SDR) family.</text>
</comment>
<evidence type="ECO:0000313" key="4">
    <source>
        <dbReference type="EMBL" id="PFH49765.1"/>
    </source>
</evidence>
<dbReference type="AlphaFoldDB" id="A0A2A9NFH5"/>
<dbReference type="InterPro" id="IPR036291">
    <property type="entry name" value="NAD(P)-bd_dom_sf"/>
</dbReference>
<accession>A0A2A9NFH5</accession>
<keyword evidence="3" id="KW-0560">Oxidoreductase</keyword>
<dbReference type="STRING" id="703135.A0A2A9NFH5"/>
<evidence type="ECO:0000313" key="5">
    <source>
        <dbReference type="Proteomes" id="UP000242287"/>
    </source>
</evidence>
<proteinExistence type="inferred from homology"/>
<dbReference type="Proteomes" id="UP000242287">
    <property type="component" value="Unassembled WGS sequence"/>
</dbReference>
<dbReference type="InterPro" id="IPR020904">
    <property type="entry name" value="Sc_DH/Rdtase_CS"/>
</dbReference>
<gene>
    <name evidence="4" type="ORF">AMATHDRAFT_76024</name>
</gene>
<evidence type="ECO:0000256" key="3">
    <source>
        <dbReference type="ARBA" id="ARBA00023002"/>
    </source>
</evidence>
<dbReference type="GO" id="GO:0016616">
    <property type="term" value="F:oxidoreductase activity, acting on the CH-OH group of donors, NAD or NADP as acceptor"/>
    <property type="evidence" value="ECO:0007669"/>
    <property type="project" value="TreeGrafter"/>
</dbReference>
<dbReference type="PRINTS" id="PR00081">
    <property type="entry name" value="GDHRDH"/>
</dbReference>
<evidence type="ECO:0000256" key="1">
    <source>
        <dbReference type="ARBA" id="ARBA00006484"/>
    </source>
</evidence>
<dbReference type="PANTHER" id="PTHR44229">
    <property type="entry name" value="15-HYDROXYPROSTAGLANDIN DEHYDROGENASE [NAD(+)]"/>
    <property type="match status" value="1"/>
</dbReference>
<dbReference type="EMBL" id="KZ302020">
    <property type="protein sequence ID" value="PFH49765.1"/>
    <property type="molecule type" value="Genomic_DNA"/>
</dbReference>
<reference evidence="4 5" key="1">
    <citation type="submission" date="2014-02" db="EMBL/GenBank/DDBJ databases">
        <title>Transposable element dynamics among asymbiotic and ectomycorrhizal Amanita fungi.</title>
        <authorList>
            <consortium name="DOE Joint Genome Institute"/>
            <person name="Hess J."/>
            <person name="Skrede I."/>
            <person name="Wolfe B."/>
            <person name="LaButti K."/>
            <person name="Ohm R.A."/>
            <person name="Grigoriev I.V."/>
            <person name="Pringle A."/>
        </authorList>
    </citation>
    <scope>NUCLEOTIDE SEQUENCE [LARGE SCALE GENOMIC DNA]</scope>
    <source>
        <strain evidence="4 5">SKay4041</strain>
    </source>
</reference>
<dbReference type="Gene3D" id="3.40.50.720">
    <property type="entry name" value="NAD(P)-binding Rossmann-like Domain"/>
    <property type="match status" value="1"/>
</dbReference>
<dbReference type="SUPFAM" id="SSF51735">
    <property type="entry name" value="NAD(P)-binding Rossmann-fold domains"/>
    <property type="match status" value="1"/>
</dbReference>
<organism evidence="4 5">
    <name type="scientific">Amanita thiersii Skay4041</name>
    <dbReference type="NCBI Taxonomy" id="703135"/>
    <lineage>
        <taxon>Eukaryota</taxon>
        <taxon>Fungi</taxon>
        <taxon>Dikarya</taxon>
        <taxon>Basidiomycota</taxon>
        <taxon>Agaricomycotina</taxon>
        <taxon>Agaricomycetes</taxon>
        <taxon>Agaricomycetidae</taxon>
        <taxon>Agaricales</taxon>
        <taxon>Pluteineae</taxon>
        <taxon>Amanitaceae</taxon>
        <taxon>Amanita</taxon>
    </lineage>
</organism>
<keyword evidence="2" id="KW-0521">NADP</keyword>
<protein>
    <recommendedName>
        <fullName evidence="6">NAD(P)-binding protein</fullName>
    </recommendedName>
</protein>
<evidence type="ECO:0008006" key="6">
    <source>
        <dbReference type="Google" id="ProtNLM"/>
    </source>
</evidence>
<dbReference type="GO" id="GO:0005737">
    <property type="term" value="C:cytoplasm"/>
    <property type="evidence" value="ECO:0007669"/>
    <property type="project" value="TreeGrafter"/>
</dbReference>
<keyword evidence="5" id="KW-1185">Reference proteome</keyword>
<dbReference type="OrthoDB" id="5371740at2759"/>
<evidence type="ECO:0000256" key="2">
    <source>
        <dbReference type="ARBA" id="ARBA00022857"/>
    </source>
</evidence>
<dbReference type="InterPro" id="IPR002347">
    <property type="entry name" value="SDR_fam"/>
</dbReference>
<dbReference type="PROSITE" id="PS00061">
    <property type="entry name" value="ADH_SHORT"/>
    <property type="match status" value="1"/>
</dbReference>
<dbReference type="Pfam" id="PF00106">
    <property type="entry name" value="adh_short"/>
    <property type="match status" value="1"/>
</dbReference>
<dbReference type="PANTHER" id="PTHR44229:SF4">
    <property type="entry name" value="15-HYDROXYPROSTAGLANDIN DEHYDROGENASE [NAD(+)]"/>
    <property type="match status" value="1"/>
</dbReference>